<dbReference type="InterPro" id="IPR025452">
    <property type="entry name" value="DUF4218"/>
</dbReference>
<keyword evidence="3" id="KW-0378">Hydrolase</keyword>
<dbReference type="InterPro" id="IPR004252">
    <property type="entry name" value="Probable_transposase_24"/>
</dbReference>
<evidence type="ECO:0000313" key="5">
    <source>
        <dbReference type="EMBL" id="KAA0056763.1"/>
    </source>
</evidence>
<evidence type="ECO:0000256" key="1">
    <source>
        <dbReference type="ARBA" id="ARBA00005234"/>
    </source>
</evidence>
<evidence type="ECO:0000256" key="3">
    <source>
        <dbReference type="ARBA" id="ARBA00022801"/>
    </source>
</evidence>
<dbReference type="Pfam" id="PF02992">
    <property type="entry name" value="Transposase_21"/>
    <property type="match status" value="1"/>
</dbReference>
<dbReference type="Gene3D" id="3.40.395.10">
    <property type="entry name" value="Adenoviral Proteinase, Chain A"/>
    <property type="match status" value="1"/>
</dbReference>
<feature type="domain" description="Ubiquitin-like protease family profile" evidence="4">
    <location>
        <begin position="1132"/>
        <end position="1331"/>
    </location>
</feature>
<evidence type="ECO:0000259" key="4">
    <source>
        <dbReference type="PROSITE" id="PS50600"/>
    </source>
</evidence>
<dbReference type="PROSITE" id="PS50600">
    <property type="entry name" value="ULP_PROTEASE"/>
    <property type="match status" value="1"/>
</dbReference>
<evidence type="ECO:0000313" key="6">
    <source>
        <dbReference type="Proteomes" id="UP000321393"/>
    </source>
</evidence>
<dbReference type="GO" id="GO:0006508">
    <property type="term" value="P:proteolysis"/>
    <property type="evidence" value="ECO:0007669"/>
    <property type="project" value="UniProtKB-KW"/>
</dbReference>
<protein>
    <recommendedName>
        <fullName evidence="4">Ubiquitin-like protease family profile domain-containing protein</fullName>
    </recommendedName>
</protein>
<accession>A0A5A7ULI5</accession>
<name>A0A5A7ULI5_CUCMM</name>
<dbReference type="Proteomes" id="UP000321393">
    <property type="component" value="Unassembled WGS sequence"/>
</dbReference>
<evidence type="ECO:0000256" key="2">
    <source>
        <dbReference type="ARBA" id="ARBA00022670"/>
    </source>
</evidence>
<dbReference type="Pfam" id="PF13952">
    <property type="entry name" value="DUF4216"/>
    <property type="match status" value="1"/>
</dbReference>
<dbReference type="InterPro" id="IPR004242">
    <property type="entry name" value="Transposase_21"/>
</dbReference>
<dbReference type="GO" id="GO:0008234">
    <property type="term" value="F:cysteine-type peptidase activity"/>
    <property type="evidence" value="ECO:0007669"/>
    <property type="project" value="InterPro"/>
</dbReference>
<dbReference type="OrthoDB" id="1869436at2759"/>
<keyword evidence="2" id="KW-0645">Protease</keyword>
<dbReference type="Pfam" id="PF03004">
    <property type="entry name" value="Transposase_24"/>
    <property type="match status" value="1"/>
</dbReference>
<comment type="similarity">
    <text evidence="1">Belongs to the peptidase C48 family.</text>
</comment>
<sequence length="1369" mass="158163">MYEENDVGNIKEMVEIAHEQYSKDPSGFEKLLNDAENPLYEGCKKFTKLSTLVKLYNLKVRHGWSNISFSELLKALKDILPSPNDLPTSMYEAKKMLGALGIEYEKIHACPNDCCLYRKEYTNAIVCPKCGDSRWKYGKDANKKNKIPTKIMWYFPPIPRFQRMFRSVECAKNLTWHATKREIDDKLRHPTDSPAWKLVDTMWPNFSSEPRNLRLALSADGINPYSDMSSKYSCWPVVMVIYNLPPWLCMKRKFMMLSILISGPKQPGDDIGIYLEPLIDDLKLLWESGVQCYDAYNEELFNLRTVLLWTINDFPAYGNLSILLDIPGKTKNGLNARRDLADLKIRPELTPINGEKKNFIPLACYTLTKKEKRFLLKSLSKMKVPRSYSSNVTNHVSIEDSKLNGLKSHDCHVLLQQLLPVAIRSVLPKHVRYAITHLCLFFNSIYNKVIDVTQVEKLQEDIVITLCLLEKYFPPSFFTIMVHLTVHLVREVKLCGPIYLRWMYPFERFMKVIKNAVRNQNRPEGCIAEELGRPLSSRVTSIPERELLYQAHRYVLENTVDVQPYIKKHLIALQQQHRSRSKNQKWIQDEHNRTFLSWLREKVETELATGDVEVSDNLRWIAHGPHPVVTTYNSYAINGCHYHTKSHDKNKTVQNSGVSLVAKTMQVAIFKCDWVENSGGIKTDELGFVLVDLSRVGHKNDSFIFATQAKQVFFVEDPSDSLWSIVLSPPQRDFADQYNDDELGDTILNCQGMPKATIDIEYRLDLDENTPTYIHSYTMELPTDEDLILGLDEVEIGLDNAHTDHLEQVDASKNEKKKTRGLTLMHDVTRIKSTGEKTVVEYNENGIPIGENGHKLQSFIGSCVHHHIPITHASWKVVPTELKEKICSMVERAFVVDGRSKKAIMKTAGVSFRQFKSWLTTQYIIPFMDEPQLLIDPPSLYAHIIDKPVWQEFVRSRMSSEFQKLRREQQDRRKRSKYTHNMSRRGYVNLAEDMDFGRANMWKKARTKKDGGYINEDLQQVANEIDEILDKAPNEESPNDVLTQALGTPEYDGRVRGVGGFITPTIYFHQAKPRKSKKVDTTQQIIDENEALRKRIRELEQKVQSIPTSEHGSCSKSKVQEKVKFTSEPSNLPIQLKYILRYAEGVMVDGSSFSFQLSLELFGISRKSYVLREDVIDFCNMQKVKTLSMVAYITYLYSLIIDLKKVSKYVFIDPSLISAGHSTREIRARNLCSRLMTSKQDQLVVAPYNPRDHWSLVIINPYDDVVYHLDSLRTSSRDDIKYVTNMALTIFQSQKNLKKTRKTTFWKAVKCHLQVGTVECGYYVMRYMREILSKDTSIITDAIDTRNSYSQLELDEVRVEWAEFLSRYI</sequence>
<organism evidence="5 6">
    <name type="scientific">Cucumis melo var. makuwa</name>
    <name type="common">Oriental melon</name>
    <dbReference type="NCBI Taxonomy" id="1194695"/>
    <lineage>
        <taxon>Eukaryota</taxon>
        <taxon>Viridiplantae</taxon>
        <taxon>Streptophyta</taxon>
        <taxon>Embryophyta</taxon>
        <taxon>Tracheophyta</taxon>
        <taxon>Spermatophyta</taxon>
        <taxon>Magnoliopsida</taxon>
        <taxon>eudicotyledons</taxon>
        <taxon>Gunneridae</taxon>
        <taxon>Pentapetalae</taxon>
        <taxon>rosids</taxon>
        <taxon>fabids</taxon>
        <taxon>Cucurbitales</taxon>
        <taxon>Cucurbitaceae</taxon>
        <taxon>Benincaseae</taxon>
        <taxon>Cucumis</taxon>
    </lineage>
</organism>
<dbReference type="SUPFAM" id="SSF54001">
    <property type="entry name" value="Cysteine proteinases"/>
    <property type="match status" value="1"/>
</dbReference>
<dbReference type="EMBL" id="SSTE01007295">
    <property type="protein sequence ID" value="KAA0056763.1"/>
    <property type="molecule type" value="Genomic_DNA"/>
</dbReference>
<dbReference type="Pfam" id="PF02902">
    <property type="entry name" value="Peptidase_C48"/>
    <property type="match status" value="1"/>
</dbReference>
<dbReference type="InterPro" id="IPR038765">
    <property type="entry name" value="Papain-like_cys_pep_sf"/>
</dbReference>
<proteinExistence type="inferred from homology"/>
<gene>
    <name evidence="5" type="ORF">E6C27_scaffold486G00410</name>
</gene>
<comment type="caution">
    <text evidence="5">The sequence shown here is derived from an EMBL/GenBank/DDBJ whole genome shotgun (WGS) entry which is preliminary data.</text>
</comment>
<reference evidence="5 6" key="1">
    <citation type="submission" date="2019-08" db="EMBL/GenBank/DDBJ databases">
        <title>Draft genome sequences of two oriental melons (Cucumis melo L. var makuwa).</title>
        <authorList>
            <person name="Kwon S.-Y."/>
        </authorList>
    </citation>
    <scope>NUCLEOTIDE SEQUENCE [LARGE SCALE GENOMIC DNA]</scope>
    <source>
        <strain evidence="6">cv. SW 3</strain>
        <tissue evidence="5">Leaf</tissue>
    </source>
</reference>
<dbReference type="Pfam" id="PF13960">
    <property type="entry name" value="DUF4218"/>
    <property type="match status" value="1"/>
</dbReference>
<dbReference type="PANTHER" id="PTHR48258:SF8">
    <property type="entry name" value="DUF4216 DOMAIN-CONTAINING PROTEIN"/>
    <property type="match status" value="1"/>
</dbReference>
<dbReference type="InterPro" id="IPR025312">
    <property type="entry name" value="DUF4216"/>
</dbReference>
<dbReference type="PANTHER" id="PTHR48258">
    <property type="entry name" value="DUF4218 DOMAIN-CONTAINING PROTEIN-RELATED"/>
    <property type="match status" value="1"/>
</dbReference>
<dbReference type="InterPro" id="IPR003653">
    <property type="entry name" value="Peptidase_C48_C"/>
</dbReference>